<sequence length="309" mass="34433">MEMHFFGTGAAVPSKERNVTALALRFTQNGGNVWLFDCGEATQHQILRSTITLSKIDRIFITHLHGDHIFGLPGLLGSRSFQGGDKPLTLYGPPGIKRFVDAVLSTSGTHLRYPLEVIEIEEEGKILENSPFSVCVKKLEHGIDSFGFRVEEADQPGPLKVEKLKEMGVSPGPLYRKLKEGKKVRLDDGRTLNGKEFRGHDIPGRKIAIHGDTRMSDSAIELSRNADLVVHEATFSKEQEELAYDYYHSTTEQAASVAKKANAKRLIITHISSRYQEEDVARLLKEAKSVFENTEIASDDAIYEIPKNS</sequence>
<keyword evidence="4 10" id="KW-0540">Nuclease</keyword>
<dbReference type="GO" id="GO:0042802">
    <property type="term" value="F:identical protein binding"/>
    <property type="evidence" value="ECO:0007669"/>
    <property type="project" value="UniProtKB-ARBA"/>
</dbReference>
<accession>A0A5R9F1S9</accession>
<dbReference type="InterPro" id="IPR036866">
    <property type="entry name" value="RibonucZ/Hydroxyglut_hydro"/>
</dbReference>
<protein>
    <recommendedName>
        <fullName evidence="2 10">Ribonuclease Z</fullName>
        <shortName evidence="10">RNase Z</shortName>
        <ecNumber evidence="2 10">3.1.26.11</ecNumber>
    </recommendedName>
    <alternativeName>
        <fullName evidence="10">tRNA 3 endonuclease</fullName>
    </alternativeName>
    <alternativeName>
        <fullName evidence="10">tRNase Z</fullName>
    </alternativeName>
</protein>
<evidence type="ECO:0000313" key="12">
    <source>
        <dbReference type="EMBL" id="TLS36410.1"/>
    </source>
</evidence>
<dbReference type="GO" id="GO:0008270">
    <property type="term" value="F:zinc ion binding"/>
    <property type="evidence" value="ECO:0007669"/>
    <property type="project" value="UniProtKB-UniRule"/>
</dbReference>
<feature type="binding site" evidence="10">
    <location>
        <position position="68"/>
    </location>
    <ligand>
        <name>Zn(2+)</name>
        <dbReference type="ChEBI" id="CHEBI:29105"/>
        <label>2</label>
        <note>catalytic</note>
    </ligand>
</feature>
<dbReference type="EMBL" id="SWLG01000011">
    <property type="protein sequence ID" value="TLS36410.1"/>
    <property type="molecule type" value="Genomic_DNA"/>
</dbReference>
<comment type="caution">
    <text evidence="12">The sequence shown here is derived from an EMBL/GenBank/DDBJ whole genome shotgun (WGS) entry which is preliminary data.</text>
</comment>
<comment type="cofactor">
    <cofactor evidence="10">
        <name>Zn(2+)</name>
        <dbReference type="ChEBI" id="CHEBI:29105"/>
    </cofactor>
    <text evidence="10">Binds 2 Zn(2+) ions.</text>
</comment>
<gene>
    <name evidence="10 12" type="primary">rnz</name>
    <name evidence="12" type="ORF">FCL54_15910</name>
</gene>
<evidence type="ECO:0000256" key="3">
    <source>
        <dbReference type="ARBA" id="ARBA00022694"/>
    </source>
</evidence>
<dbReference type="Proteomes" id="UP000308230">
    <property type="component" value="Unassembled WGS sequence"/>
</dbReference>
<evidence type="ECO:0000313" key="13">
    <source>
        <dbReference type="Proteomes" id="UP000308230"/>
    </source>
</evidence>
<keyword evidence="6 10" id="KW-0255">Endonuclease</keyword>
<feature type="domain" description="Metallo-beta-lactamase" evidence="11">
    <location>
        <begin position="18"/>
        <end position="270"/>
    </location>
</feature>
<dbReference type="NCBIfam" id="NF000801">
    <property type="entry name" value="PRK00055.1-3"/>
    <property type="match status" value="1"/>
</dbReference>
<dbReference type="Pfam" id="PF23023">
    <property type="entry name" value="Anti-Pycsar_Apyc1"/>
    <property type="match status" value="1"/>
</dbReference>
<feature type="binding site" evidence="10">
    <location>
        <position position="67"/>
    </location>
    <ligand>
        <name>Zn(2+)</name>
        <dbReference type="ChEBI" id="CHEBI:29105"/>
        <label>2</label>
        <note>catalytic</note>
    </ligand>
</feature>
<feature type="binding site" evidence="10">
    <location>
        <position position="212"/>
    </location>
    <ligand>
        <name>Zn(2+)</name>
        <dbReference type="ChEBI" id="CHEBI:29105"/>
        <label>1</label>
        <note>catalytic</note>
    </ligand>
</feature>
<keyword evidence="8 10" id="KW-0862">Zinc</keyword>
<feature type="binding site" evidence="10">
    <location>
        <position position="65"/>
    </location>
    <ligand>
        <name>Zn(2+)</name>
        <dbReference type="ChEBI" id="CHEBI:29105"/>
        <label>1</label>
        <note>catalytic</note>
    </ligand>
</feature>
<evidence type="ECO:0000256" key="10">
    <source>
        <dbReference type="HAMAP-Rule" id="MF_01818"/>
    </source>
</evidence>
<keyword evidence="5 10" id="KW-0479">Metal-binding</keyword>
<dbReference type="OrthoDB" id="9800940at2"/>
<feature type="binding site" evidence="10">
    <location>
        <position position="63"/>
    </location>
    <ligand>
        <name>Zn(2+)</name>
        <dbReference type="ChEBI" id="CHEBI:29105"/>
        <label>1</label>
        <note>catalytic</note>
    </ligand>
</feature>
<comment type="subunit">
    <text evidence="1 10">Homodimer.</text>
</comment>
<dbReference type="InterPro" id="IPR013471">
    <property type="entry name" value="RNase_Z/BN"/>
</dbReference>
<reference evidence="12 13" key="1">
    <citation type="submission" date="2019-04" db="EMBL/GenBank/DDBJ databases">
        <title>Bacillus caeni sp. nov., a bacterium isolated from mangrove sediment.</title>
        <authorList>
            <person name="Huang H."/>
            <person name="Mo K."/>
            <person name="Hu Y."/>
        </authorList>
    </citation>
    <scope>NUCLEOTIDE SEQUENCE [LARGE SCALE GENOMIC DNA]</scope>
    <source>
        <strain evidence="12 13">HB172195</strain>
    </source>
</reference>
<dbReference type="SUPFAM" id="SSF56281">
    <property type="entry name" value="Metallo-hydrolase/oxidoreductase"/>
    <property type="match status" value="1"/>
</dbReference>
<dbReference type="Pfam" id="PF12706">
    <property type="entry name" value="Lactamase_B_2"/>
    <property type="match status" value="1"/>
</dbReference>
<feature type="active site" description="Proton acceptor" evidence="10">
    <location>
        <position position="67"/>
    </location>
</feature>
<evidence type="ECO:0000256" key="1">
    <source>
        <dbReference type="ARBA" id="ARBA00011738"/>
    </source>
</evidence>
<comment type="catalytic activity">
    <reaction evidence="10">
        <text>Endonucleolytic cleavage of RNA, removing extra 3' nucleotides from tRNA precursor, generating 3' termini of tRNAs. A 3'-hydroxy group is left at the tRNA terminus and a 5'-phosphoryl group is left at the trailer molecule.</text>
        <dbReference type="EC" id="3.1.26.11"/>
    </reaction>
</comment>
<dbReference type="GO" id="GO:0042781">
    <property type="term" value="F:3'-tRNA processing endoribonuclease activity"/>
    <property type="evidence" value="ECO:0007669"/>
    <property type="project" value="UniProtKB-UniRule"/>
</dbReference>
<dbReference type="InterPro" id="IPR001279">
    <property type="entry name" value="Metallo-B-lactamas"/>
</dbReference>
<dbReference type="Gene3D" id="3.60.15.10">
    <property type="entry name" value="Ribonuclease Z/Hydroxyacylglutathione hydrolase-like"/>
    <property type="match status" value="1"/>
</dbReference>
<dbReference type="HAMAP" id="MF_01818">
    <property type="entry name" value="RNase_Z_BN"/>
    <property type="match status" value="1"/>
</dbReference>
<dbReference type="NCBIfam" id="TIGR02651">
    <property type="entry name" value="RNase_Z"/>
    <property type="match status" value="1"/>
</dbReference>
<comment type="function">
    <text evidence="9 10">Zinc phosphodiesterase, which displays some tRNA 3'-processing endonuclease activity. Probably involved in tRNA maturation, by removing a 3'-trailer from precursor tRNA.</text>
</comment>
<proteinExistence type="inferred from homology"/>
<keyword evidence="7 10" id="KW-0378">Hydrolase</keyword>
<feature type="binding site" evidence="10">
    <location>
        <position position="141"/>
    </location>
    <ligand>
        <name>Zn(2+)</name>
        <dbReference type="ChEBI" id="CHEBI:29105"/>
        <label>1</label>
        <note>catalytic</note>
    </ligand>
</feature>
<dbReference type="PANTHER" id="PTHR46018">
    <property type="entry name" value="ZINC PHOSPHODIESTERASE ELAC PROTEIN 1"/>
    <property type="match status" value="1"/>
</dbReference>
<evidence type="ECO:0000256" key="4">
    <source>
        <dbReference type="ARBA" id="ARBA00022722"/>
    </source>
</evidence>
<evidence type="ECO:0000256" key="8">
    <source>
        <dbReference type="ARBA" id="ARBA00022833"/>
    </source>
</evidence>
<keyword evidence="3 10" id="KW-0819">tRNA processing</keyword>
<dbReference type="RefSeq" id="WP_138127729.1">
    <property type="nucleotide sequence ID" value="NZ_SWLG01000011.1"/>
</dbReference>
<dbReference type="AlphaFoldDB" id="A0A5R9F1S9"/>
<feature type="binding site" evidence="10">
    <location>
        <position position="212"/>
    </location>
    <ligand>
        <name>Zn(2+)</name>
        <dbReference type="ChEBI" id="CHEBI:29105"/>
        <label>2</label>
        <note>catalytic</note>
    </ligand>
</feature>
<dbReference type="EC" id="3.1.26.11" evidence="2 10"/>
<feature type="binding site" evidence="10">
    <location>
        <position position="270"/>
    </location>
    <ligand>
        <name>Zn(2+)</name>
        <dbReference type="ChEBI" id="CHEBI:29105"/>
        <label>2</label>
        <note>catalytic</note>
    </ligand>
</feature>
<evidence type="ECO:0000259" key="11">
    <source>
        <dbReference type="SMART" id="SM00849"/>
    </source>
</evidence>
<evidence type="ECO:0000256" key="9">
    <source>
        <dbReference type="ARBA" id="ARBA00057812"/>
    </source>
</evidence>
<dbReference type="FunFam" id="3.60.15.10:FF:000002">
    <property type="entry name" value="Ribonuclease Z"/>
    <property type="match status" value="1"/>
</dbReference>
<keyword evidence="13" id="KW-1185">Reference proteome</keyword>
<evidence type="ECO:0000256" key="5">
    <source>
        <dbReference type="ARBA" id="ARBA00022723"/>
    </source>
</evidence>
<dbReference type="SMART" id="SM00849">
    <property type="entry name" value="Lactamase_B"/>
    <property type="match status" value="1"/>
</dbReference>
<organism evidence="12 13">
    <name type="scientific">Exobacillus caeni</name>
    <dbReference type="NCBI Taxonomy" id="2574798"/>
    <lineage>
        <taxon>Bacteria</taxon>
        <taxon>Bacillati</taxon>
        <taxon>Bacillota</taxon>
        <taxon>Bacilli</taxon>
        <taxon>Bacillales</taxon>
        <taxon>Guptibacillaceae</taxon>
        <taxon>Exobacillus</taxon>
    </lineage>
</organism>
<dbReference type="CDD" id="cd07717">
    <property type="entry name" value="RNaseZ_ZiPD-like_MBL-fold"/>
    <property type="match status" value="1"/>
</dbReference>
<comment type="similarity">
    <text evidence="10">Belongs to the RNase Z family.</text>
</comment>
<dbReference type="PANTHER" id="PTHR46018:SF2">
    <property type="entry name" value="ZINC PHOSPHODIESTERASE ELAC PROTEIN 1"/>
    <property type="match status" value="1"/>
</dbReference>
<evidence type="ECO:0000256" key="2">
    <source>
        <dbReference type="ARBA" id="ARBA00012477"/>
    </source>
</evidence>
<name>A0A5R9F1S9_9BACL</name>
<evidence type="ECO:0000256" key="6">
    <source>
        <dbReference type="ARBA" id="ARBA00022759"/>
    </source>
</evidence>
<evidence type="ECO:0000256" key="7">
    <source>
        <dbReference type="ARBA" id="ARBA00022801"/>
    </source>
</evidence>